<dbReference type="EMBL" id="CYHG01000001">
    <property type="protein sequence ID" value="CUB02262.1"/>
    <property type="molecule type" value="Genomic_DNA"/>
</dbReference>
<evidence type="ECO:0000256" key="1">
    <source>
        <dbReference type="ARBA" id="ARBA00004442"/>
    </source>
</evidence>
<evidence type="ECO:0000256" key="3">
    <source>
        <dbReference type="ARBA" id="ARBA00022729"/>
    </source>
</evidence>
<keyword evidence="3 6" id="KW-0732">Signal</keyword>
<reference evidence="8" key="1">
    <citation type="submission" date="2015-08" db="EMBL/GenBank/DDBJ databases">
        <authorList>
            <person name="Varghese N."/>
        </authorList>
    </citation>
    <scope>NUCLEOTIDE SEQUENCE [LARGE SCALE GENOMIC DNA]</scope>
    <source>
        <strain evidence="8">JCM 18476</strain>
    </source>
</reference>
<gene>
    <name evidence="7" type="ORF">Ga0061065_10194</name>
</gene>
<keyword evidence="5" id="KW-0998">Cell outer membrane</keyword>
<dbReference type="Pfam" id="PF06629">
    <property type="entry name" value="MipA"/>
    <property type="match status" value="1"/>
</dbReference>
<accession>A0A0K6IFY1</accession>
<feature type="signal peptide" evidence="6">
    <location>
        <begin position="1"/>
        <end position="25"/>
    </location>
</feature>
<evidence type="ECO:0000256" key="4">
    <source>
        <dbReference type="ARBA" id="ARBA00023136"/>
    </source>
</evidence>
<evidence type="ECO:0000313" key="7">
    <source>
        <dbReference type="EMBL" id="CUB02262.1"/>
    </source>
</evidence>
<dbReference type="GO" id="GO:0009279">
    <property type="term" value="C:cell outer membrane"/>
    <property type="evidence" value="ECO:0007669"/>
    <property type="project" value="UniProtKB-SubCell"/>
</dbReference>
<comment type="subcellular location">
    <subcellularLocation>
        <location evidence="1">Cell outer membrane</location>
    </subcellularLocation>
</comment>
<dbReference type="STRING" id="1137284.GCA_001418205_00093"/>
<keyword evidence="8" id="KW-1185">Reference proteome</keyword>
<feature type="chain" id="PRO_5005505228" evidence="6">
    <location>
        <begin position="26"/>
        <end position="250"/>
    </location>
</feature>
<dbReference type="PANTHER" id="PTHR38776:SF1">
    <property type="entry name" value="MLTA-INTERACTING PROTEIN-RELATED"/>
    <property type="match status" value="1"/>
</dbReference>
<sequence>MKNLMSCKVLLPSLLGMSLTGLTQAAEFDATLGATGLWLQNHVVGEDDAKEIWPYINLSYGAARFNTHGLGLQTDLDATNTVGAFVTLRRSPIDVDDNNILRNFRDRKDAAELALNWSTKLATMDISTTLATDISDRHDGYEAKVKAAKSYKTQAGVFIPALTLAYLSEDLVDYYYGVSAAEASSSSFAAYQGDDTLVSRAQLTHVFPIGEHWQTITNVSYINLGSGIKDSSIVERSDVWGGSLTVAYKF</sequence>
<name>A0A0K6IFY1_9GAMM</name>
<dbReference type="InterPro" id="IPR010583">
    <property type="entry name" value="MipA"/>
</dbReference>
<dbReference type="PANTHER" id="PTHR38776">
    <property type="entry name" value="MLTA-INTERACTING PROTEIN-RELATED"/>
    <property type="match status" value="1"/>
</dbReference>
<organism evidence="7 8">
    <name type="scientific">Marinomonas fungiae</name>
    <dbReference type="NCBI Taxonomy" id="1137284"/>
    <lineage>
        <taxon>Bacteria</taxon>
        <taxon>Pseudomonadati</taxon>
        <taxon>Pseudomonadota</taxon>
        <taxon>Gammaproteobacteria</taxon>
        <taxon>Oceanospirillales</taxon>
        <taxon>Oceanospirillaceae</taxon>
        <taxon>Marinomonas</taxon>
    </lineage>
</organism>
<dbReference type="AlphaFoldDB" id="A0A0K6IFY1"/>
<proteinExistence type="inferred from homology"/>
<evidence type="ECO:0000256" key="6">
    <source>
        <dbReference type="SAM" id="SignalP"/>
    </source>
</evidence>
<evidence type="ECO:0000256" key="5">
    <source>
        <dbReference type="ARBA" id="ARBA00023237"/>
    </source>
</evidence>
<dbReference type="RefSeq" id="WP_055461246.1">
    <property type="nucleotide sequence ID" value="NZ_CYHG01000001.1"/>
</dbReference>
<keyword evidence="4" id="KW-0472">Membrane</keyword>
<evidence type="ECO:0000256" key="2">
    <source>
        <dbReference type="ARBA" id="ARBA00005722"/>
    </source>
</evidence>
<dbReference type="Proteomes" id="UP000182769">
    <property type="component" value="Unassembled WGS sequence"/>
</dbReference>
<protein>
    <submittedName>
        <fullName evidence="7">Outer membrane scaffolding protein for murein synthesis, MipA/OmpV family</fullName>
    </submittedName>
</protein>
<evidence type="ECO:0000313" key="8">
    <source>
        <dbReference type="Proteomes" id="UP000182769"/>
    </source>
</evidence>
<comment type="similarity">
    <text evidence="2">Belongs to the MipA/OmpV family.</text>
</comment>
<dbReference type="OrthoDB" id="8562138at2"/>